<name>A0A6J0P506_RAPSA</name>
<proteinExistence type="predicted"/>
<dbReference type="GeneID" id="108862184"/>
<keyword evidence="1" id="KW-1185">Reference proteome</keyword>
<reference evidence="1" key="1">
    <citation type="journal article" date="2019" name="Database">
        <title>The radish genome database (RadishGD): an integrated information resource for radish genomics.</title>
        <authorList>
            <person name="Yu H.J."/>
            <person name="Baek S."/>
            <person name="Lee Y.J."/>
            <person name="Cho A."/>
            <person name="Mun J.H."/>
        </authorList>
    </citation>
    <scope>NUCLEOTIDE SEQUENCE [LARGE SCALE GENOMIC DNA]</scope>
    <source>
        <strain evidence="1">cv. WK10039</strain>
    </source>
</reference>
<reference evidence="2" key="2">
    <citation type="submission" date="2025-08" db="UniProtKB">
        <authorList>
            <consortium name="RefSeq"/>
        </authorList>
    </citation>
    <scope>IDENTIFICATION</scope>
    <source>
        <tissue evidence="2">Leaf</tissue>
    </source>
</reference>
<protein>
    <submittedName>
        <fullName evidence="2">Uncharacterized protein LOC108862184</fullName>
    </submittedName>
</protein>
<dbReference type="AlphaFoldDB" id="A0A6J0P506"/>
<gene>
    <name evidence="2" type="primary">LOC108862184</name>
</gene>
<sequence length="176" mass="19917">MNPNLILCTHHQFHPPFRFRLQSLLFLQLQILITALKFHQSSHWIPPRPLLWREAFCSSPSDHLFLCSERVPIRSRRFQVSAASSANGAPPKSFYYNLIIIGAGVGGHGAVYTPLKRDLKLPSLKEMLLERLALTEAVCAFQSSLALIFAVLTKCFRPIPILRKKVNSWDLPTASL</sequence>
<dbReference type="OrthoDB" id="10558810at2759"/>
<evidence type="ECO:0000313" key="2">
    <source>
        <dbReference type="RefSeq" id="XP_018491740.1"/>
    </source>
</evidence>
<evidence type="ECO:0000313" key="1">
    <source>
        <dbReference type="Proteomes" id="UP000504610"/>
    </source>
</evidence>
<dbReference type="KEGG" id="rsz:108862184"/>
<dbReference type="RefSeq" id="XP_018491740.1">
    <property type="nucleotide sequence ID" value="XM_018636238.2"/>
</dbReference>
<accession>A0A6J0P506</accession>
<organism evidence="1 2">
    <name type="scientific">Raphanus sativus</name>
    <name type="common">Radish</name>
    <name type="synonym">Raphanus raphanistrum var. sativus</name>
    <dbReference type="NCBI Taxonomy" id="3726"/>
    <lineage>
        <taxon>Eukaryota</taxon>
        <taxon>Viridiplantae</taxon>
        <taxon>Streptophyta</taxon>
        <taxon>Embryophyta</taxon>
        <taxon>Tracheophyta</taxon>
        <taxon>Spermatophyta</taxon>
        <taxon>Magnoliopsida</taxon>
        <taxon>eudicotyledons</taxon>
        <taxon>Gunneridae</taxon>
        <taxon>Pentapetalae</taxon>
        <taxon>rosids</taxon>
        <taxon>malvids</taxon>
        <taxon>Brassicales</taxon>
        <taxon>Brassicaceae</taxon>
        <taxon>Brassiceae</taxon>
        <taxon>Raphanus</taxon>
    </lineage>
</organism>
<dbReference type="Proteomes" id="UP000504610">
    <property type="component" value="Chromosome 5"/>
</dbReference>